<dbReference type="GO" id="GO:0004222">
    <property type="term" value="F:metalloendopeptidase activity"/>
    <property type="evidence" value="ECO:0007669"/>
    <property type="project" value="InterPro"/>
</dbReference>
<dbReference type="EMBL" id="JARKHS020034866">
    <property type="protein sequence ID" value="KAK8757741.1"/>
    <property type="molecule type" value="Genomic_DNA"/>
</dbReference>
<keyword evidence="6" id="KW-0862">Zinc</keyword>
<reference evidence="10 11" key="1">
    <citation type="journal article" date="2023" name="Arcadia Sci">
        <title>De novo assembly of a long-read Amblyomma americanum tick genome.</title>
        <authorList>
            <person name="Chou S."/>
            <person name="Poskanzer K.E."/>
            <person name="Rollins M."/>
            <person name="Thuy-Boun P.S."/>
        </authorList>
    </citation>
    <scope>NUCLEOTIDE SEQUENCE [LARGE SCALE GENOMIC DNA]</scope>
    <source>
        <strain evidence="10">F_SG_1</strain>
        <tissue evidence="10">Salivary glands</tissue>
    </source>
</reference>
<dbReference type="Proteomes" id="UP001321473">
    <property type="component" value="Unassembled WGS sequence"/>
</dbReference>
<keyword evidence="4" id="KW-0479">Metal-binding</keyword>
<evidence type="ECO:0000256" key="6">
    <source>
        <dbReference type="ARBA" id="ARBA00022833"/>
    </source>
</evidence>
<dbReference type="Pfam" id="PF01431">
    <property type="entry name" value="Peptidase_M13"/>
    <property type="match status" value="1"/>
</dbReference>
<keyword evidence="5" id="KW-0378">Hydrolase</keyword>
<evidence type="ECO:0000256" key="5">
    <source>
        <dbReference type="ARBA" id="ARBA00022801"/>
    </source>
</evidence>
<accession>A0AAQ4D5K1</accession>
<gene>
    <name evidence="10" type="ORF">V5799_004629</name>
</gene>
<evidence type="ECO:0000256" key="2">
    <source>
        <dbReference type="ARBA" id="ARBA00007357"/>
    </source>
</evidence>
<dbReference type="Gene3D" id="1.10.1380.10">
    <property type="entry name" value="Neutral endopeptidase , domain2"/>
    <property type="match status" value="1"/>
</dbReference>
<dbReference type="Pfam" id="PF05649">
    <property type="entry name" value="Peptidase_M13_N"/>
    <property type="match status" value="1"/>
</dbReference>
<sequence>MEGQSEDAVVPKASEYYKSCVKPREVTATELHTFMRFKQDLGLMWPEKKQVAQDALFVLIKMSISWGIHLLFNLRALPAYKGRPQTLYLRRGILNAKWLGKNWTHGRFVTDVANHCGILGVAVPTDGYEELRQTVEDIIKSALAIPPDATSDTQFKLKEMELLMPNSTQHWLAYLNDLHKPQFRWDLNSPVALEDDAILTAIDALQKTYAAKNELLMMGFSYVFVRSYLWVLGGKPELLYGSDANLGRHMLKVTCLEFTTSHFGLLVAAKHIHERYSVDTREGLNQFYHTIQSETKALLSEAQWVGSMTRTQAFIKLDELTLNAMPDEDFFSKINLARLYRDFPATSGSFVNNFIDVAAAYRLLIGHDHFIGIYSKRLGGGSPNRYNYYYNIAYLSLGALEPPILYTDGTLAMKYGSLGTVIAECAVRTFDRRGVQVDEKGRTEHWWDTPAYAERTSCDLLAGVATGTGSPDRKPAGRDPREILHSALFPLAPALTTSFYAYRRAVVTLQEDNKVDQLRLRGMDELTDDQVFFLTYCLMTCGTSKTSGDACNVPLRHMPEFATAFSCPEGSSMNPVKKCTFFT</sequence>
<dbReference type="InterPro" id="IPR008753">
    <property type="entry name" value="Peptidase_M13_N"/>
</dbReference>
<dbReference type="PROSITE" id="PS51885">
    <property type="entry name" value="NEPRILYSIN"/>
    <property type="match status" value="1"/>
</dbReference>
<protein>
    <recommendedName>
        <fullName evidence="12">M13 family peptidase</fullName>
    </recommendedName>
</protein>
<name>A0AAQ4D5K1_AMBAM</name>
<dbReference type="InterPro" id="IPR024079">
    <property type="entry name" value="MetalloPept_cat_dom_sf"/>
</dbReference>
<comment type="similarity">
    <text evidence="2">Belongs to the peptidase M13 family.</text>
</comment>
<dbReference type="InterPro" id="IPR018497">
    <property type="entry name" value="Peptidase_M13_C"/>
</dbReference>
<evidence type="ECO:0000256" key="4">
    <source>
        <dbReference type="ARBA" id="ARBA00022723"/>
    </source>
</evidence>
<dbReference type="Gene3D" id="3.40.390.10">
    <property type="entry name" value="Collagenase (Catalytic Domain)"/>
    <property type="match status" value="1"/>
</dbReference>
<dbReference type="PANTHER" id="PTHR11733">
    <property type="entry name" value="ZINC METALLOPROTEASE FAMILY M13 NEPRILYSIN-RELATED"/>
    <property type="match status" value="1"/>
</dbReference>
<keyword evidence="3" id="KW-0645">Protease</keyword>
<dbReference type="SUPFAM" id="SSF55486">
    <property type="entry name" value="Metalloproteases ('zincins'), catalytic domain"/>
    <property type="match status" value="1"/>
</dbReference>
<evidence type="ECO:0000259" key="9">
    <source>
        <dbReference type="Pfam" id="PF05649"/>
    </source>
</evidence>
<dbReference type="InterPro" id="IPR042089">
    <property type="entry name" value="Peptidase_M13_dom_2"/>
</dbReference>
<evidence type="ECO:0000256" key="3">
    <source>
        <dbReference type="ARBA" id="ARBA00022670"/>
    </source>
</evidence>
<keyword evidence="7" id="KW-0482">Metalloprotease</keyword>
<dbReference type="GO" id="GO:0046872">
    <property type="term" value="F:metal ion binding"/>
    <property type="evidence" value="ECO:0007669"/>
    <property type="project" value="UniProtKB-KW"/>
</dbReference>
<evidence type="ECO:0000313" key="10">
    <source>
        <dbReference type="EMBL" id="KAK8757741.1"/>
    </source>
</evidence>
<feature type="domain" description="Peptidase M13 N-terminal" evidence="9">
    <location>
        <begin position="7"/>
        <end position="322"/>
    </location>
</feature>
<proteinExistence type="inferred from homology"/>
<evidence type="ECO:0008006" key="12">
    <source>
        <dbReference type="Google" id="ProtNLM"/>
    </source>
</evidence>
<comment type="caution">
    <text evidence="10">The sequence shown here is derived from an EMBL/GenBank/DDBJ whole genome shotgun (WGS) entry which is preliminary data.</text>
</comment>
<evidence type="ECO:0000259" key="8">
    <source>
        <dbReference type="Pfam" id="PF01431"/>
    </source>
</evidence>
<dbReference type="GO" id="GO:0005886">
    <property type="term" value="C:plasma membrane"/>
    <property type="evidence" value="ECO:0007669"/>
    <property type="project" value="TreeGrafter"/>
</dbReference>
<dbReference type="InterPro" id="IPR000718">
    <property type="entry name" value="Peptidase_M13"/>
</dbReference>
<dbReference type="AlphaFoldDB" id="A0AAQ4D5K1"/>
<evidence type="ECO:0000256" key="1">
    <source>
        <dbReference type="ARBA" id="ARBA00001947"/>
    </source>
</evidence>
<dbReference type="GO" id="GO:0016485">
    <property type="term" value="P:protein processing"/>
    <property type="evidence" value="ECO:0007669"/>
    <property type="project" value="TreeGrafter"/>
</dbReference>
<keyword evidence="11" id="KW-1185">Reference proteome</keyword>
<dbReference type="PANTHER" id="PTHR11733:SF241">
    <property type="entry name" value="GH26575P-RELATED"/>
    <property type="match status" value="1"/>
</dbReference>
<organism evidence="10 11">
    <name type="scientific">Amblyomma americanum</name>
    <name type="common">Lone star tick</name>
    <dbReference type="NCBI Taxonomy" id="6943"/>
    <lineage>
        <taxon>Eukaryota</taxon>
        <taxon>Metazoa</taxon>
        <taxon>Ecdysozoa</taxon>
        <taxon>Arthropoda</taxon>
        <taxon>Chelicerata</taxon>
        <taxon>Arachnida</taxon>
        <taxon>Acari</taxon>
        <taxon>Parasitiformes</taxon>
        <taxon>Ixodida</taxon>
        <taxon>Ixodoidea</taxon>
        <taxon>Ixodidae</taxon>
        <taxon>Amblyomminae</taxon>
        <taxon>Amblyomma</taxon>
    </lineage>
</organism>
<feature type="domain" description="Peptidase M13 C-terminal" evidence="8">
    <location>
        <begin position="499"/>
        <end position="580"/>
    </location>
</feature>
<evidence type="ECO:0000256" key="7">
    <source>
        <dbReference type="ARBA" id="ARBA00023049"/>
    </source>
</evidence>
<comment type="cofactor">
    <cofactor evidence="1">
        <name>Zn(2+)</name>
        <dbReference type="ChEBI" id="CHEBI:29105"/>
    </cofactor>
</comment>
<evidence type="ECO:0000313" key="11">
    <source>
        <dbReference type="Proteomes" id="UP001321473"/>
    </source>
</evidence>